<dbReference type="EMBL" id="BJHV01000001">
    <property type="protein sequence ID" value="GDY39587.1"/>
    <property type="molecule type" value="Genomic_DNA"/>
</dbReference>
<evidence type="ECO:0000313" key="2">
    <source>
        <dbReference type="EMBL" id="GDY39587.1"/>
    </source>
</evidence>
<dbReference type="AlphaFoldDB" id="A0A4D4K007"/>
<feature type="compositionally biased region" description="Low complexity" evidence="1">
    <location>
        <begin position="81"/>
        <end position="93"/>
    </location>
</feature>
<feature type="compositionally biased region" description="Low complexity" evidence="1">
    <location>
        <begin position="152"/>
        <end position="163"/>
    </location>
</feature>
<feature type="region of interest" description="Disordered" evidence="1">
    <location>
        <begin position="1"/>
        <end position="63"/>
    </location>
</feature>
<proteinExistence type="predicted"/>
<evidence type="ECO:0000256" key="1">
    <source>
        <dbReference type="SAM" id="MobiDB-lite"/>
    </source>
</evidence>
<keyword evidence="3" id="KW-1185">Reference proteome</keyword>
<dbReference type="Proteomes" id="UP000299290">
    <property type="component" value="Unassembled WGS sequence"/>
</dbReference>
<accession>A0A4D4K007</accession>
<sequence length="182" mass="19017">MSVGSPRRGSPRPVAGWDGPGKPGVVTIRQHGQGRFARPQPSEKSGLRTVRGERAGEHIDGDLRADHQYTVVIGQDEVTGADDGAAAGHGPAHSPVAVPEPLGGEQAGAPGKHRQPHLPQFPQIGDDSVDHDARRARGPRGTTGDCDDRRWVTLCSVSTTSTSPGPAGPVPRPSGWHPVARS</sequence>
<comment type="caution">
    <text evidence="2">The sequence shown here is derived from an EMBL/GenBank/DDBJ whole genome shotgun (WGS) entry which is preliminary data.</text>
</comment>
<organism evidence="2 3">
    <name type="scientific">Streptomyces antimycoticus</name>
    <dbReference type="NCBI Taxonomy" id="68175"/>
    <lineage>
        <taxon>Bacteria</taxon>
        <taxon>Bacillati</taxon>
        <taxon>Actinomycetota</taxon>
        <taxon>Actinomycetes</taxon>
        <taxon>Kitasatosporales</taxon>
        <taxon>Streptomycetaceae</taxon>
        <taxon>Streptomyces</taxon>
        <taxon>Streptomyces violaceusniger group</taxon>
    </lineage>
</organism>
<gene>
    <name evidence="2" type="ORF">SANT12839_004690</name>
</gene>
<evidence type="ECO:0000313" key="3">
    <source>
        <dbReference type="Proteomes" id="UP000299290"/>
    </source>
</evidence>
<feature type="region of interest" description="Disordered" evidence="1">
    <location>
        <begin position="77"/>
        <end position="182"/>
    </location>
</feature>
<protein>
    <submittedName>
        <fullName evidence="2">Uncharacterized protein</fullName>
    </submittedName>
</protein>
<reference evidence="2 3" key="1">
    <citation type="journal article" date="2020" name="Int. J. Syst. Evol. Microbiol.">
        <title>Reclassification of Streptomyces castelarensis and Streptomyces sporoclivatus as later heterotypic synonyms of Streptomyces antimycoticus.</title>
        <authorList>
            <person name="Komaki H."/>
            <person name="Tamura T."/>
        </authorList>
    </citation>
    <scope>NUCLEOTIDE SEQUENCE [LARGE SCALE GENOMIC DNA]</scope>
    <source>
        <strain evidence="2 3">NBRC 12839</strain>
    </source>
</reference>
<name>A0A4D4K007_9ACTN</name>
<feature type="compositionally biased region" description="Basic and acidic residues" evidence="1">
    <location>
        <begin position="50"/>
        <end position="63"/>
    </location>
</feature>